<dbReference type="PANTHER" id="PTHR46910:SF18">
    <property type="entry name" value="ZN(II)2CYS6 TRANSCRIPTION FACTOR (EUROFUNG)"/>
    <property type="match status" value="1"/>
</dbReference>
<dbReference type="EMBL" id="KZ679012">
    <property type="protein sequence ID" value="PSS17025.1"/>
    <property type="molecule type" value="Genomic_DNA"/>
</dbReference>
<dbReference type="SMART" id="SM00066">
    <property type="entry name" value="GAL4"/>
    <property type="match status" value="1"/>
</dbReference>
<dbReference type="SUPFAM" id="SSF57701">
    <property type="entry name" value="Zn2/Cys6 DNA-binding domain"/>
    <property type="match status" value="1"/>
</dbReference>
<dbReference type="CDD" id="cd00067">
    <property type="entry name" value="GAL4"/>
    <property type="match status" value="1"/>
</dbReference>
<dbReference type="Pfam" id="PF04082">
    <property type="entry name" value="Fungal_trans"/>
    <property type="match status" value="1"/>
</dbReference>
<dbReference type="GO" id="GO:0006351">
    <property type="term" value="P:DNA-templated transcription"/>
    <property type="evidence" value="ECO:0007669"/>
    <property type="project" value="InterPro"/>
</dbReference>
<keyword evidence="1" id="KW-0479">Metal-binding</keyword>
<dbReference type="InterPro" id="IPR007219">
    <property type="entry name" value="XnlR_reg_dom"/>
</dbReference>
<dbReference type="InterPro" id="IPR036864">
    <property type="entry name" value="Zn2-C6_fun-type_DNA-bd_sf"/>
</dbReference>
<keyword evidence="2" id="KW-0539">Nucleus</keyword>
<feature type="region of interest" description="Disordered" evidence="3">
    <location>
        <begin position="1"/>
        <end position="24"/>
    </location>
</feature>
<evidence type="ECO:0000259" key="4">
    <source>
        <dbReference type="SMART" id="SM00066"/>
    </source>
</evidence>
<dbReference type="Proteomes" id="UP000241818">
    <property type="component" value="Unassembled WGS sequence"/>
</dbReference>
<organism evidence="5 6">
    <name type="scientific">Amorphotheca resinae ATCC 22711</name>
    <dbReference type="NCBI Taxonomy" id="857342"/>
    <lineage>
        <taxon>Eukaryota</taxon>
        <taxon>Fungi</taxon>
        <taxon>Dikarya</taxon>
        <taxon>Ascomycota</taxon>
        <taxon>Pezizomycotina</taxon>
        <taxon>Leotiomycetes</taxon>
        <taxon>Helotiales</taxon>
        <taxon>Amorphothecaceae</taxon>
        <taxon>Amorphotheca</taxon>
    </lineage>
</organism>
<name>A0A2T3B0T4_AMORE</name>
<dbReference type="GO" id="GO:0000981">
    <property type="term" value="F:DNA-binding transcription factor activity, RNA polymerase II-specific"/>
    <property type="evidence" value="ECO:0007669"/>
    <property type="project" value="InterPro"/>
</dbReference>
<keyword evidence="6" id="KW-1185">Reference proteome</keyword>
<dbReference type="InterPro" id="IPR001138">
    <property type="entry name" value="Zn2Cys6_DnaBD"/>
</dbReference>
<evidence type="ECO:0000256" key="3">
    <source>
        <dbReference type="SAM" id="MobiDB-lite"/>
    </source>
</evidence>
<feature type="compositionally biased region" description="Basic and acidic residues" evidence="3">
    <location>
        <begin position="10"/>
        <end position="19"/>
    </location>
</feature>
<dbReference type="InterPro" id="IPR050987">
    <property type="entry name" value="AtrR-like"/>
</dbReference>
<sequence length="567" mass="63829">MPRPSGHDAASQRDLEAQSRHVRKRRRATRACDFCHQRAIKCRPGPAAESTSTTNSRSQSCSTCIEYGVPCTQLRPEHRRGTKPSRPQLNLSLASCEPTPRRSMDAHLHGSKLIIRSLIDVYFDTIYPIYPFFDQPNFLEQWHHGLIGRDQASYANLMALCALSAQHVHDKAVFTISLAPAADSLDPATYLHEALHAIPAELDRCRDLDYLRAFHLLALYAIQVGNTGLLHKNMGMCHALLAQDGLQDEKRWPSGLSDSEREVRRRLFWSAYRLEVHTSLVLGHIIRIQESQCAVLYPTVPDNDGRGDTNEADEWLTGWNLITDLYRILEYAVNAFRAKRTSIAYQRSPAFATLSAAQVLEQVHALQTDLPVRFRQASCQSQNVRNNRCGFQTANIVATVQLVKMTIFSAETATIRKACEVALELIENVSAIPLEYFRAISSPMFQELSGIGHILSSVIGKQLSEGDYQHLRLVILSMAGLLTRLSSCYASAGEAGARLRQHVDRIDQHITEQQEKAQTREYRVQSEHNDVSNNLTMEDVVTVPSDLFDYMLWNTGLSTLNPSDFLF</sequence>
<dbReference type="Gene3D" id="4.10.240.10">
    <property type="entry name" value="Zn(2)-C6 fungal-type DNA-binding domain"/>
    <property type="match status" value="1"/>
</dbReference>
<dbReference type="GO" id="GO:0003677">
    <property type="term" value="F:DNA binding"/>
    <property type="evidence" value="ECO:0007669"/>
    <property type="project" value="InterPro"/>
</dbReference>
<feature type="domain" description="Zn(2)-C6 fungal-type" evidence="4">
    <location>
        <begin position="26"/>
        <end position="82"/>
    </location>
</feature>
<evidence type="ECO:0000313" key="5">
    <source>
        <dbReference type="EMBL" id="PSS17025.1"/>
    </source>
</evidence>
<dbReference type="InParanoid" id="A0A2T3B0T4"/>
<dbReference type="CDD" id="cd12148">
    <property type="entry name" value="fungal_TF_MHR"/>
    <property type="match status" value="1"/>
</dbReference>
<gene>
    <name evidence="5" type="ORF">M430DRAFT_103543</name>
</gene>
<dbReference type="OrthoDB" id="2123952at2759"/>
<reference evidence="5 6" key="1">
    <citation type="journal article" date="2018" name="New Phytol.">
        <title>Comparative genomics and transcriptomics depict ericoid mycorrhizal fungi as versatile saprotrophs and plant mutualists.</title>
        <authorList>
            <person name="Martino E."/>
            <person name="Morin E."/>
            <person name="Grelet G.A."/>
            <person name="Kuo A."/>
            <person name="Kohler A."/>
            <person name="Daghino S."/>
            <person name="Barry K.W."/>
            <person name="Cichocki N."/>
            <person name="Clum A."/>
            <person name="Dockter R.B."/>
            <person name="Hainaut M."/>
            <person name="Kuo R.C."/>
            <person name="LaButti K."/>
            <person name="Lindahl B.D."/>
            <person name="Lindquist E.A."/>
            <person name="Lipzen A."/>
            <person name="Khouja H.R."/>
            <person name="Magnuson J."/>
            <person name="Murat C."/>
            <person name="Ohm R.A."/>
            <person name="Singer S.W."/>
            <person name="Spatafora J.W."/>
            <person name="Wang M."/>
            <person name="Veneault-Fourrey C."/>
            <person name="Henrissat B."/>
            <person name="Grigoriev I.V."/>
            <person name="Martin F.M."/>
            <person name="Perotto S."/>
        </authorList>
    </citation>
    <scope>NUCLEOTIDE SEQUENCE [LARGE SCALE GENOMIC DNA]</scope>
    <source>
        <strain evidence="5 6">ATCC 22711</strain>
    </source>
</reference>
<dbReference type="GO" id="GO:0008270">
    <property type="term" value="F:zinc ion binding"/>
    <property type="evidence" value="ECO:0007669"/>
    <property type="project" value="InterPro"/>
</dbReference>
<evidence type="ECO:0000313" key="6">
    <source>
        <dbReference type="Proteomes" id="UP000241818"/>
    </source>
</evidence>
<dbReference type="AlphaFoldDB" id="A0A2T3B0T4"/>
<dbReference type="GeneID" id="36568949"/>
<evidence type="ECO:0000256" key="1">
    <source>
        <dbReference type="ARBA" id="ARBA00022723"/>
    </source>
</evidence>
<protein>
    <recommendedName>
        <fullName evidence="4">Zn(2)-C6 fungal-type domain-containing protein</fullName>
    </recommendedName>
</protein>
<proteinExistence type="predicted"/>
<accession>A0A2T3B0T4</accession>
<dbReference type="RefSeq" id="XP_024720533.1">
    <property type="nucleotide sequence ID" value="XM_024860868.1"/>
</dbReference>
<evidence type="ECO:0000256" key="2">
    <source>
        <dbReference type="ARBA" id="ARBA00023242"/>
    </source>
</evidence>
<dbReference type="PANTHER" id="PTHR46910">
    <property type="entry name" value="TRANSCRIPTION FACTOR PDR1"/>
    <property type="match status" value="1"/>
</dbReference>